<proteinExistence type="predicted"/>
<gene>
    <name evidence="1" type="ORF">A8L59_17970</name>
</gene>
<organism evidence="1 2">
    <name type="scientific">Pseudomonas koreensis</name>
    <dbReference type="NCBI Taxonomy" id="198620"/>
    <lineage>
        <taxon>Bacteria</taxon>
        <taxon>Pseudomonadati</taxon>
        <taxon>Pseudomonadota</taxon>
        <taxon>Gammaproteobacteria</taxon>
        <taxon>Pseudomonadales</taxon>
        <taxon>Pseudomonadaceae</taxon>
        <taxon>Pseudomonas</taxon>
    </lineage>
</organism>
<name>A0AAC9BUQ7_9PSED</name>
<dbReference type="RefSeq" id="WP_064588523.1">
    <property type="nucleotide sequence ID" value="NZ_CP015852.1"/>
</dbReference>
<dbReference type="GeneID" id="93490280"/>
<accession>A0AAC9BUQ7</accession>
<sequence length="184" mass="21129">MRTSTINNISQRFTWLKGILAGEIVASESHKQKLSDMRTFCELEVSGLFGRVSYNTLKTSCLRNAIPGVRFDETTQWDHIIELRKRIYEVYSKPKPSAKDISKPNEKVRIDAAFNQAQLSSIAYLEMFRFLRGILESENNLPEAMKQQISNFLYESSQKFETITSFDPAPHKKWSIIKGGRTDG</sequence>
<evidence type="ECO:0000313" key="2">
    <source>
        <dbReference type="Proteomes" id="UP000078142"/>
    </source>
</evidence>
<evidence type="ECO:0000313" key="1">
    <source>
        <dbReference type="EMBL" id="ANH99216.1"/>
    </source>
</evidence>
<dbReference type="Proteomes" id="UP000078142">
    <property type="component" value="Chromosome"/>
</dbReference>
<dbReference type="AlphaFoldDB" id="A0AAC9BUQ7"/>
<protein>
    <submittedName>
        <fullName evidence="1">Uncharacterized protein</fullName>
    </submittedName>
</protein>
<dbReference type="EMBL" id="CP015852">
    <property type="protein sequence ID" value="ANH99216.1"/>
    <property type="molecule type" value="Genomic_DNA"/>
</dbReference>
<reference evidence="1 2" key="1">
    <citation type="submission" date="2016-05" db="EMBL/GenBank/DDBJ databases">
        <authorList>
            <person name="Wang S."/>
            <person name="Zhu B."/>
        </authorList>
    </citation>
    <scope>NUCLEOTIDE SEQUENCE [LARGE SCALE GENOMIC DNA]</scope>
    <source>
        <strain evidence="1 2">CRS05-R5</strain>
    </source>
</reference>